<dbReference type="Gene3D" id="3.30.565.10">
    <property type="entry name" value="Histidine kinase-like ATPase, C-terminal domain"/>
    <property type="match status" value="1"/>
</dbReference>
<feature type="region of interest" description="Disordered" evidence="1">
    <location>
        <begin position="302"/>
        <end position="323"/>
    </location>
</feature>
<evidence type="ECO:0000313" key="4">
    <source>
        <dbReference type="Proteomes" id="UP000515377"/>
    </source>
</evidence>
<reference evidence="3 4" key="1">
    <citation type="submission" date="2020-07" db="EMBL/GenBank/DDBJ databases">
        <title>Whole genome sequence of Sphingobium yanoikuyae A3.</title>
        <authorList>
            <person name="Han S.-S."/>
        </authorList>
    </citation>
    <scope>NUCLEOTIDE SEQUENCE [LARGE SCALE GENOMIC DNA]</scope>
    <source>
        <strain evidence="3 4">A3</strain>
    </source>
</reference>
<keyword evidence="3" id="KW-0418">Kinase</keyword>
<dbReference type="Pfam" id="PF02518">
    <property type="entry name" value="HATPase_c"/>
    <property type="match status" value="1"/>
</dbReference>
<gene>
    <name evidence="3" type="ORF">H3V42_28995</name>
</gene>
<dbReference type="GO" id="GO:0016301">
    <property type="term" value="F:kinase activity"/>
    <property type="evidence" value="ECO:0007669"/>
    <property type="project" value="UniProtKB-KW"/>
</dbReference>
<name>A0A9X7YCE5_SPHYA</name>
<proteinExistence type="predicted"/>
<dbReference type="EMBL" id="CP060122">
    <property type="protein sequence ID" value="QNG45746.1"/>
    <property type="molecule type" value="Genomic_DNA"/>
</dbReference>
<evidence type="ECO:0000313" key="3">
    <source>
        <dbReference type="EMBL" id="QNG45746.1"/>
    </source>
</evidence>
<organism evidence="3 4">
    <name type="scientific">Sphingobium yanoikuyae</name>
    <name type="common">Sphingomonas yanoikuyae</name>
    <dbReference type="NCBI Taxonomy" id="13690"/>
    <lineage>
        <taxon>Bacteria</taxon>
        <taxon>Pseudomonadati</taxon>
        <taxon>Pseudomonadota</taxon>
        <taxon>Alphaproteobacteria</taxon>
        <taxon>Sphingomonadales</taxon>
        <taxon>Sphingomonadaceae</taxon>
        <taxon>Sphingobium</taxon>
    </lineage>
</organism>
<feature type="compositionally biased region" description="Polar residues" evidence="1">
    <location>
        <begin position="312"/>
        <end position="323"/>
    </location>
</feature>
<dbReference type="InterPro" id="IPR003594">
    <property type="entry name" value="HATPase_dom"/>
</dbReference>
<feature type="domain" description="Histidine kinase/HSP90-like ATPase" evidence="2">
    <location>
        <begin position="148"/>
        <end position="288"/>
    </location>
</feature>
<evidence type="ECO:0000259" key="2">
    <source>
        <dbReference type="Pfam" id="PF02518"/>
    </source>
</evidence>
<keyword evidence="3" id="KW-0808">Transferase</keyword>
<dbReference type="AlphaFoldDB" id="A0A9X7YCE5"/>
<dbReference type="InterPro" id="IPR036890">
    <property type="entry name" value="HATPase_C_sf"/>
</dbReference>
<sequence>MVVVKVPDSRDAFHIFSAELADLPEVDNVQFDFAKVTFATPGWMMSIGAALRQFREERKAVGCKAVNFHHLTYPAHAGFFRFFGMKFGKELAAANSNERFIPITPILVDDIKGEAIEQMEHHGETIQRSSEKLIEVLLQSHGTPAFQALSYAMREMIRNVVEHSGSTDLAYVAQFWPGTGKAEIAITDRGIGLARSLSSNPKIGSVSDDQALDLGVQPGVSSKTWRKQLSRSGWNNSGYGLYMVKGLCAASGGSLSIASGSLARTWSKRGASTVPTHLQGTTVILQLNSDNLEDIDRELEKLRGDARGTKPSPASMSLNPGKG</sequence>
<accession>A0A9X7YCE5</accession>
<dbReference type="Proteomes" id="UP000515377">
    <property type="component" value="Chromosome"/>
</dbReference>
<dbReference type="SUPFAM" id="SSF55874">
    <property type="entry name" value="ATPase domain of HSP90 chaperone/DNA topoisomerase II/histidine kinase"/>
    <property type="match status" value="1"/>
</dbReference>
<evidence type="ECO:0000256" key="1">
    <source>
        <dbReference type="SAM" id="MobiDB-lite"/>
    </source>
</evidence>
<protein>
    <submittedName>
        <fullName evidence="3">Sensor histidine kinase</fullName>
    </submittedName>
</protein>